<evidence type="ECO:0008006" key="4">
    <source>
        <dbReference type="Google" id="ProtNLM"/>
    </source>
</evidence>
<evidence type="ECO:0000313" key="3">
    <source>
        <dbReference type="Proteomes" id="UP000321720"/>
    </source>
</evidence>
<protein>
    <recommendedName>
        <fullName evidence="4">Tetratricopeptide repeat protein</fullName>
    </recommendedName>
</protein>
<reference evidence="2 3" key="1">
    <citation type="submission" date="2019-07" db="EMBL/GenBank/DDBJ databases">
        <title>Whole genome shotgun sequence of Cellulomonas composti NBRC 100758.</title>
        <authorList>
            <person name="Hosoyama A."/>
            <person name="Uohara A."/>
            <person name="Ohji S."/>
            <person name="Ichikawa N."/>
        </authorList>
    </citation>
    <scope>NUCLEOTIDE SEQUENCE [LARGE SCALE GENOMIC DNA]</scope>
    <source>
        <strain evidence="2 3">NBRC 100758</strain>
    </source>
</reference>
<dbReference type="AlphaFoldDB" id="A0A511J7D1"/>
<keyword evidence="3" id="KW-1185">Reference proteome</keyword>
<comment type="caution">
    <text evidence="2">The sequence shown here is derived from an EMBL/GenBank/DDBJ whole genome shotgun (WGS) entry which is preliminary data.</text>
</comment>
<dbReference type="Proteomes" id="UP000321720">
    <property type="component" value="Unassembled WGS sequence"/>
</dbReference>
<feature type="compositionally biased region" description="Low complexity" evidence="1">
    <location>
        <begin position="363"/>
        <end position="378"/>
    </location>
</feature>
<feature type="region of interest" description="Disordered" evidence="1">
    <location>
        <begin position="363"/>
        <end position="387"/>
    </location>
</feature>
<dbReference type="SUPFAM" id="SSF48452">
    <property type="entry name" value="TPR-like"/>
    <property type="match status" value="1"/>
</dbReference>
<evidence type="ECO:0000313" key="2">
    <source>
        <dbReference type="EMBL" id="GEL93884.1"/>
    </source>
</evidence>
<organism evidence="2 3">
    <name type="scientific">Cellulomonas composti</name>
    <dbReference type="NCBI Taxonomy" id="266130"/>
    <lineage>
        <taxon>Bacteria</taxon>
        <taxon>Bacillati</taxon>
        <taxon>Actinomycetota</taxon>
        <taxon>Actinomycetes</taxon>
        <taxon>Micrococcales</taxon>
        <taxon>Cellulomonadaceae</taxon>
        <taxon>Cellulomonas</taxon>
    </lineage>
</organism>
<sequence length="636" mass="66124">MPYGLARTQAAEQQVRLVEAEGPDGARSFALLALVDSLVWGGEVDRAYLPFTKAVRWYDEHPEHVDATDTHALFWSFKWMVGHLSDFPSVPSAQIEATLEDMERRYAVAGLGRDAVAYERFSWSCTRGAPDVQDRYDEWVRTPRDDFSQCEACDPADRAFYLVESGRRDEGVRLLETTIAAGKTCATEPADMLSLLALAYLDEGRAADAVSAHRRAVAALASTQSDMAGARGRRFVLLARGGQPERALRAVADDAALLLTTATPAARFEFLHSVVEGTAALLPKHAATPVQVGELQVGGVPVSDVAGLHAWAAAEAATLAAQFDARNGTDRYARRLAAARAARPAAVVLDLAVIPAGGPSAASAVRAPSSGASPSGVPDEGATEPPDARADRLWRAGELGAAATAWLEAADLAEAEGRLADAGIAAAEAARCAQQLGDDDGAAATYPSAVARLRAGGVAPQDLAAVVVAWAPSAVATGTGDRVLLVADELVADLERAADESAAAADGAAGVQLAERVAAARRRAGADLHDTAARVLASLGPQHAEAAAARAARAGEAYAGAGATADAAHAFWLAGRLHASLGRVDDAVWNLESAVEGFGIARQRGPRGEAASTLVEVLRAAGRDAEADTLLRTLTQ</sequence>
<evidence type="ECO:0000256" key="1">
    <source>
        <dbReference type="SAM" id="MobiDB-lite"/>
    </source>
</evidence>
<gene>
    <name evidence="2" type="ORF">CCO02nite_05420</name>
</gene>
<name>A0A511J7D1_9CELL</name>
<dbReference type="InterPro" id="IPR011990">
    <property type="entry name" value="TPR-like_helical_dom_sf"/>
</dbReference>
<proteinExistence type="predicted"/>
<dbReference type="EMBL" id="BJWG01000002">
    <property type="protein sequence ID" value="GEL93884.1"/>
    <property type="molecule type" value="Genomic_DNA"/>
</dbReference>
<accession>A0A511J7D1</accession>